<organism evidence="3 4">
    <name type="scientific">Actinokineospora spheciospongiae</name>
    <dbReference type="NCBI Taxonomy" id="909613"/>
    <lineage>
        <taxon>Bacteria</taxon>
        <taxon>Bacillati</taxon>
        <taxon>Actinomycetota</taxon>
        <taxon>Actinomycetes</taxon>
        <taxon>Pseudonocardiales</taxon>
        <taxon>Pseudonocardiaceae</taxon>
        <taxon>Actinokineospora</taxon>
    </lineage>
</organism>
<feature type="compositionally biased region" description="Low complexity" evidence="1">
    <location>
        <begin position="66"/>
        <end position="87"/>
    </location>
</feature>
<dbReference type="AlphaFoldDB" id="W7IDK5"/>
<keyword evidence="4" id="KW-1185">Reference proteome</keyword>
<evidence type="ECO:0000256" key="2">
    <source>
        <dbReference type="SAM" id="SignalP"/>
    </source>
</evidence>
<proteinExistence type="predicted"/>
<sequence length="232" mass="22539">MPLFLASTLFCAPAIAAADPVAAPPAPPTAASAPAPARAEASVGGGTATLGAEAVEVEPLAPCTSDGASTAGGPPTATTGGTAADSGPVGFGPGKTTCTPDRGTGVAKAFAEGRDFRIDALRAHGGPTITVRRFSAGCTTMGRSVSSAATLAGVSGLSTPWFFPVNHTITVPGATAADPPLAAVTVNAVSAPDREDRSVTVSALKIRFFPEGGPESGTLLVGTVTCTPAAQG</sequence>
<accession>W7IDK5</accession>
<reference evidence="3 4" key="1">
    <citation type="journal article" date="2014" name="Genome Announc.">
        <title>Draft Genome Sequence of the Antitrypanosomally Active Sponge-Associated Bacterium Actinokineospora sp. Strain EG49.</title>
        <authorList>
            <person name="Harjes J."/>
            <person name="Ryu T."/>
            <person name="Abdelmohsen U.R."/>
            <person name="Moitinho-Silva L."/>
            <person name="Horn H."/>
            <person name="Ravasi T."/>
            <person name="Hentschel U."/>
        </authorList>
    </citation>
    <scope>NUCLEOTIDE SEQUENCE [LARGE SCALE GENOMIC DNA]</scope>
    <source>
        <strain evidence="3 4">EG49</strain>
    </source>
</reference>
<protein>
    <recommendedName>
        <fullName evidence="5">DUF4232 domain-containing protein</fullName>
    </recommendedName>
</protein>
<feature type="signal peptide" evidence="2">
    <location>
        <begin position="1"/>
        <end position="18"/>
    </location>
</feature>
<feature type="region of interest" description="Disordered" evidence="1">
    <location>
        <begin position="62"/>
        <end position="101"/>
    </location>
</feature>
<comment type="caution">
    <text evidence="3">The sequence shown here is derived from an EMBL/GenBank/DDBJ whole genome shotgun (WGS) entry which is preliminary data.</text>
</comment>
<dbReference type="eggNOG" id="ENOG5033R2H">
    <property type="taxonomic scope" value="Bacteria"/>
</dbReference>
<gene>
    <name evidence="3" type="ORF">UO65_6144</name>
</gene>
<evidence type="ECO:0000313" key="4">
    <source>
        <dbReference type="Proteomes" id="UP000019277"/>
    </source>
</evidence>
<evidence type="ECO:0000313" key="3">
    <source>
        <dbReference type="EMBL" id="EWC58598.1"/>
    </source>
</evidence>
<feature type="compositionally biased region" description="Low complexity" evidence="1">
    <location>
        <begin position="29"/>
        <end position="41"/>
    </location>
</feature>
<dbReference type="Proteomes" id="UP000019277">
    <property type="component" value="Unassembled WGS sequence"/>
</dbReference>
<dbReference type="EMBL" id="AYXG01000237">
    <property type="protein sequence ID" value="EWC58598.1"/>
    <property type="molecule type" value="Genomic_DNA"/>
</dbReference>
<feature type="chain" id="PRO_5004895960" description="DUF4232 domain-containing protein" evidence="2">
    <location>
        <begin position="19"/>
        <end position="232"/>
    </location>
</feature>
<evidence type="ECO:0008006" key="5">
    <source>
        <dbReference type="Google" id="ProtNLM"/>
    </source>
</evidence>
<dbReference type="STRING" id="909613.UO65_6144"/>
<evidence type="ECO:0000256" key="1">
    <source>
        <dbReference type="SAM" id="MobiDB-lite"/>
    </source>
</evidence>
<keyword evidence="2" id="KW-0732">Signal</keyword>
<feature type="region of interest" description="Disordered" evidence="1">
    <location>
        <begin position="21"/>
        <end position="43"/>
    </location>
</feature>
<name>W7IDK5_9PSEU</name>